<dbReference type="AlphaFoldDB" id="A0A1L9VRW8"/>
<evidence type="ECO:0000313" key="2">
    <source>
        <dbReference type="Proteomes" id="UP000184300"/>
    </source>
</evidence>
<proteinExistence type="predicted"/>
<accession>A0A1L9VRW8</accession>
<gene>
    <name evidence="1" type="ORF">ASPGLDRAFT_56245</name>
</gene>
<keyword evidence="2" id="KW-1185">Reference proteome</keyword>
<sequence>MPREITQISKGDTKDLPIEIWPDGLITFQAGSFRDDYLENGENTVLEIRTGVETLLHLSLRHKKLVLDSRKSDNEEWGSNREVIENFSLNRNRPTITIYHHGKEGFQILFDYQTVAFYHKSVNKTAIAKSVHYASSPPSAAGALDKIIDVTAYGNLQDFKLVN</sequence>
<dbReference type="RefSeq" id="XP_022403352.1">
    <property type="nucleotide sequence ID" value="XM_022548183.1"/>
</dbReference>
<dbReference type="EMBL" id="KV878892">
    <property type="protein sequence ID" value="OJJ86663.1"/>
    <property type="molecule type" value="Genomic_DNA"/>
</dbReference>
<dbReference type="VEuPathDB" id="FungiDB:ASPGLDRAFT_56245"/>
<dbReference type="Gene3D" id="2.60.120.200">
    <property type="match status" value="1"/>
</dbReference>
<name>A0A1L9VRW8_ASPGL</name>
<evidence type="ECO:0000313" key="1">
    <source>
        <dbReference type="EMBL" id="OJJ86663.1"/>
    </source>
</evidence>
<organism evidence="1 2">
    <name type="scientific">Aspergillus glaucus CBS 516.65</name>
    <dbReference type="NCBI Taxonomy" id="1160497"/>
    <lineage>
        <taxon>Eukaryota</taxon>
        <taxon>Fungi</taxon>
        <taxon>Dikarya</taxon>
        <taxon>Ascomycota</taxon>
        <taxon>Pezizomycotina</taxon>
        <taxon>Eurotiomycetes</taxon>
        <taxon>Eurotiomycetidae</taxon>
        <taxon>Eurotiales</taxon>
        <taxon>Aspergillaceae</taxon>
        <taxon>Aspergillus</taxon>
        <taxon>Aspergillus subgen. Aspergillus</taxon>
    </lineage>
</organism>
<dbReference type="GeneID" id="34464444"/>
<protein>
    <recommendedName>
        <fullName evidence="3">Galectin</fullName>
    </recommendedName>
</protein>
<dbReference type="Proteomes" id="UP000184300">
    <property type="component" value="Unassembled WGS sequence"/>
</dbReference>
<dbReference type="OrthoDB" id="167809at2759"/>
<evidence type="ECO:0008006" key="3">
    <source>
        <dbReference type="Google" id="ProtNLM"/>
    </source>
</evidence>
<reference evidence="2" key="1">
    <citation type="journal article" date="2017" name="Genome Biol.">
        <title>Comparative genomics reveals high biological diversity and specific adaptations in the industrially and medically important fungal genus Aspergillus.</title>
        <authorList>
            <person name="de Vries R.P."/>
            <person name="Riley R."/>
            <person name="Wiebenga A."/>
            <person name="Aguilar-Osorio G."/>
            <person name="Amillis S."/>
            <person name="Uchima C.A."/>
            <person name="Anderluh G."/>
            <person name="Asadollahi M."/>
            <person name="Askin M."/>
            <person name="Barry K."/>
            <person name="Battaglia E."/>
            <person name="Bayram O."/>
            <person name="Benocci T."/>
            <person name="Braus-Stromeyer S.A."/>
            <person name="Caldana C."/>
            <person name="Canovas D."/>
            <person name="Cerqueira G.C."/>
            <person name="Chen F."/>
            <person name="Chen W."/>
            <person name="Choi C."/>
            <person name="Clum A."/>
            <person name="Dos Santos R.A."/>
            <person name="Damasio A.R."/>
            <person name="Diallinas G."/>
            <person name="Emri T."/>
            <person name="Fekete E."/>
            <person name="Flipphi M."/>
            <person name="Freyberg S."/>
            <person name="Gallo A."/>
            <person name="Gournas C."/>
            <person name="Habgood R."/>
            <person name="Hainaut M."/>
            <person name="Harispe M.L."/>
            <person name="Henrissat B."/>
            <person name="Hilden K.S."/>
            <person name="Hope R."/>
            <person name="Hossain A."/>
            <person name="Karabika E."/>
            <person name="Karaffa L."/>
            <person name="Karanyi Z."/>
            <person name="Krasevec N."/>
            <person name="Kuo A."/>
            <person name="Kusch H."/>
            <person name="LaButti K."/>
            <person name="Lagendijk E.L."/>
            <person name="Lapidus A."/>
            <person name="Levasseur A."/>
            <person name="Lindquist E."/>
            <person name="Lipzen A."/>
            <person name="Logrieco A.F."/>
            <person name="MacCabe A."/>
            <person name="Maekelae M.R."/>
            <person name="Malavazi I."/>
            <person name="Melin P."/>
            <person name="Meyer V."/>
            <person name="Mielnichuk N."/>
            <person name="Miskei M."/>
            <person name="Molnar A.P."/>
            <person name="Mule G."/>
            <person name="Ngan C.Y."/>
            <person name="Orejas M."/>
            <person name="Orosz E."/>
            <person name="Ouedraogo J.P."/>
            <person name="Overkamp K.M."/>
            <person name="Park H.-S."/>
            <person name="Perrone G."/>
            <person name="Piumi F."/>
            <person name="Punt P.J."/>
            <person name="Ram A.F."/>
            <person name="Ramon A."/>
            <person name="Rauscher S."/>
            <person name="Record E."/>
            <person name="Riano-Pachon D.M."/>
            <person name="Robert V."/>
            <person name="Roehrig J."/>
            <person name="Ruller R."/>
            <person name="Salamov A."/>
            <person name="Salih N.S."/>
            <person name="Samson R.A."/>
            <person name="Sandor E."/>
            <person name="Sanguinetti M."/>
            <person name="Schuetze T."/>
            <person name="Sepcic K."/>
            <person name="Shelest E."/>
            <person name="Sherlock G."/>
            <person name="Sophianopoulou V."/>
            <person name="Squina F.M."/>
            <person name="Sun H."/>
            <person name="Susca A."/>
            <person name="Todd R.B."/>
            <person name="Tsang A."/>
            <person name="Unkles S.E."/>
            <person name="van de Wiele N."/>
            <person name="van Rossen-Uffink D."/>
            <person name="Oliveira J.V."/>
            <person name="Vesth T.C."/>
            <person name="Visser J."/>
            <person name="Yu J.-H."/>
            <person name="Zhou M."/>
            <person name="Andersen M.R."/>
            <person name="Archer D.B."/>
            <person name="Baker S.E."/>
            <person name="Benoit I."/>
            <person name="Brakhage A.A."/>
            <person name="Braus G.H."/>
            <person name="Fischer R."/>
            <person name="Frisvad J.C."/>
            <person name="Goldman G.H."/>
            <person name="Houbraken J."/>
            <person name="Oakley B."/>
            <person name="Pocsi I."/>
            <person name="Scazzocchio C."/>
            <person name="Seiboth B."/>
            <person name="vanKuyk P.A."/>
            <person name="Wortman J."/>
            <person name="Dyer P.S."/>
            <person name="Grigoriev I.V."/>
        </authorList>
    </citation>
    <scope>NUCLEOTIDE SEQUENCE [LARGE SCALE GENOMIC DNA]</scope>
    <source>
        <strain evidence="2">CBS 516.65</strain>
    </source>
</reference>